<feature type="transmembrane region" description="Helical" evidence="3">
    <location>
        <begin position="43"/>
        <end position="61"/>
    </location>
</feature>
<dbReference type="PANTHER" id="PTHR31302">
    <property type="entry name" value="TRANSMEMBRANE PROTEIN WITH METALLOPHOSPHOESTERASE DOMAIN-RELATED"/>
    <property type="match status" value="1"/>
</dbReference>
<dbReference type="InterPro" id="IPR004843">
    <property type="entry name" value="Calcineurin-like_PHP"/>
</dbReference>
<keyword evidence="2" id="KW-0378">Hydrolase</keyword>
<dbReference type="CDD" id="cd07385">
    <property type="entry name" value="MPP_YkuE_C"/>
    <property type="match status" value="1"/>
</dbReference>
<keyword evidence="3" id="KW-0812">Transmembrane</keyword>
<gene>
    <name evidence="5" type="ORF">Poly21_32460</name>
</gene>
<dbReference type="PANTHER" id="PTHR31302:SF31">
    <property type="entry name" value="PHOSPHODIESTERASE YAEI"/>
    <property type="match status" value="1"/>
</dbReference>
<dbReference type="GO" id="GO:0046872">
    <property type="term" value="F:metal ion binding"/>
    <property type="evidence" value="ECO:0007669"/>
    <property type="project" value="UniProtKB-KW"/>
</dbReference>
<reference evidence="5 6" key="1">
    <citation type="journal article" date="2020" name="Antonie Van Leeuwenhoek">
        <title>Rhodopirellula heiligendammensis sp. nov., Rhodopirellula pilleata sp. nov., and Rhodopirellula solitaria sp. nov. isolated from natural or artificial marine surfaces in Northern Germany and California, USA, and emended description of the genus Rhodopirellula.</title>
        <authorList>
            <person name="Kallscheuer N."/>
            <person name="Wiegand S."/>
            <person name="Jogler M."/>
            <person name="Boedeker C."/>
            <person name="Peeters S.H."/>
            <person name="Rast P."/>
            <person name="Heuer A."/>
            <person name="Jetten M.S.M."/>
            <person name="Rohde M."/>
            <person name="Jogler C."/>
        </authorList>
    </citation>
    <scope>NUCLEOTIDE SEQUENCE [LARGE SCALE GENOMIC DNA]</scope>
    <source>
        <strain evidence="5 6">Poly21</strain>
    </source>
</reference>
<dbReference type="SUPFAM" id="SSF56300">
    <property type="entry name" value="Metallo-dependent phosphatases"/>
    <property type="match status" value="1"/>
</dbReference>
<keyword evidence="3" id="KW-1133">Transmembrane helix</keyword>
<keyword evidence="3" id="KW-0472">Membrane</keyword>
<keyword evidence="6" id="KW-1185">Reference proteome</keyword>
<accession>A0A5C6BX06</accession>
<dbReference type="Pfam" id="PF00149">
    <property type="entry name" value="Metallophos"/>
    <property type="match status" value="1"/>
</dbReference>
<dbReference type="Gene3D" id="3.60.21.10">
    <property type="match status" value="1"/>
</dbReference>
<dbReference type="InterPro" id="IPR029052">
    <property type="entry name" value="Metallo-depent_PP-like"/>
</dbReference>
<feature type="transmembrane region" description="Helical" evidence="3">
    <location>
        <begin position="73"/>
        <end position="98"/>
    </location>
</feature>
<dbReference type="OrthoDB" id="9780884at2"/>
<dbReference type="GO" id="GO:0008758">
    <property type="term" value="F:UDP-2,3-diacylglucosamine hydrolase activity"/>
    <property type="evidence" value="ECO:0007669"/>
    <property type="project" value="TreeGrafter"/>
</dbReference>
<dbReference type="RefSeq" id="WP_146407778.1">
    <property type="nucleotide sequence ID" value="NZ_SJPU01000002.1"/>
</dbReference>
<feature type="domain" description="Calcineurin-like phosphoesterase" evidence="4">
    <location>
        <begin position="166"/>
        <end position="329"/>
    </location>
</feature>
<dbReference type="InterPro" id="IPR051158">
    <property type="entry name" value="Metallophosphoesterase_sf"/>
</dbReference>
<evidence type="ECO:0000256" key="3">
    <source>
        <dbReference type="SAM" id="Phobius"/>
    </source>
</evidence>
<evidence type="ECO:0000313" key="6">
    <source>
        <dbReference type="Proteomes" id="UP000319908"/>
    </source>
</evidence>
<name>A0A5C6BX06_9BACT</name>
<proteinExistence type="predicted"/>
<evidence type="ECO:0000313" key="5">
    <source>
        <dbReference type="EMBL" id="TWU16041.1"/>
    </source>
</evidence>
<organism evidence="5 6">
    <name type="scientific">Allorhodopirellula heiligendammensis</name>
    <dbReference type="NCBI Taxonomy" id="2714739"/>
    <lineage>
        <taxon>Bacteria</taxon>
        <taxon>Pseudomonadati</taxon>
        <taxon>Planctomycetota</taxon>
        <taxon>Planctomycetia</taxon>
        <taxon>Pirellulales</taxon>
        <taxon>Pirellulaceae</taxon>
        <taxon>Allorhodopirellula</taxon>
    </lineage>
</organism>
<evidence type="ECO:0000259" key="4">
    <source>
        <dbReference type="Pfam" id="PF00149"/>
    </source>
</evidence>
<evidence type="ECO:0000256" key="2">
    <source>
        <dbReference type="ARBA" id="ARBA00022801"/>
    </source>
</evidence>
<dbReference type="EMBL" id="SJPU01000002">
    <property type="protein sequence ID" value="TWU16041.1"/>
    <property type="molecule type" value="Genomic_DNA"/>
</dbReference>
<keyword evidence="1" id="KW-0479">Metal-binding</keyword>
<dbReference type="Proteomes" id="UP000319908">
    <property type="component" value="Unassembled WGS sequence"/>
</dbReference>
<dbReference type="GO" id="GO:0009245">
    <property type="term" value="P:lipid A biosynthetic process"/>
    <property type="evidence" value="ECO:0007669"/>
    <property type="project" value="TreeGrafter"/>
</dbReference>
<evidence type="ECO:0000256" key="1">
    <source>
        <dbReference type="ARBA" id="ARBA00022723"/>
    </source>
</evidence>
<sequence>MNLVWVCLALIAHFGLRLSAYNRLNSLGWPRRAIKRIEKLMFLETWVTPAVIGIVWARSFRSMAEGSFVWDDLPLAVLAYGVLCLILGGMLFVLWLLWRPIFGVQHAMVTRVNRVERASREDIEQFARTPKCRRAARIPGNQFLDLAIENIDIPLARLPRELDGYRIAHLSDIHLTGDLDPAYMARVINRALEFRPEMFALTGDIVDAQECVAWLAEMFSAARANDGSFFILGNHDTRVAEPSEVRRQMAAGGWTDVGGCCRRTRLRGIDVTLCGNEWPWFERPSPTEIIAIEEAMDAQLKICLSHSPDQYDWARRHQFDLLLCGHTHGGQGRLPLAGPILSPSWHGTRWASGDFYRAPTTMHVSRGLGGVHLLRIHCRPELSLLTLRAT</sequence>
<dbReference type="GO" id="GO:0016020">
    <property type="term" value="C:membrane"/>
    <property type="evidence" value="ECO:0007669"/>
    <property type="project" value="GOC"/>
</dbReference>
<dbReference type="AlphaFoldDB" id="A0A5C6BX06"/>
<protein>
    <submittedName>
        <fullName evidence="5">Phosphodiesterase YaeI</fullName>
    </submittedName>
</protein>
<comment type="caution">
    <text evidence="5">The sequence shown here is derived from an EMBL/GenBank/DDBJ whole genome shotgun (WGS) entry which is preliminary data.</text>
</comment>